<feature type="compositionally biased region" description="Polar residues" evidence="1">
    <location>
        <begin position="39"/>
        <end position="70"/>
    </location>
</feature>
<dbReference type="Proteomes" id="UP000078046">
    <property type="component" value="Unassembled WGS sequence"/>
</dbReference>
<feature type="region of interest" description="Disordered" evidence="1">
    <location>
        <begin position="39"/>
        <end position="83"/>
    </location>
</feature>
<gene>
    <name evidence="2" type="ORF">A3Q56_07563</name>
</gene>
<dbReference type="EMBL" id="LWCA01001653">
    <property type="protein sequence ID" value="OAF64725.1"/>
    <property type="molecule type" value="Genomic_DNA"/>
</dbReference>
<evidence type="ECO:0000313" key="3">
    <source>
        <dbReference type="Proteomes" id="UP000078046"/>
    </source>
</evidence>
<accession>A0A177ARX0</accession>
<evidence type="ECO:0000313" key="2">
    <source>
        <dbReference type="EMBL" id="OAF64725.1"/>
    </source>
</evidence>
<comment type="caution">
    <text evidence="2">The sequence shown here is derived from an EMBL/GenBank/DDBJ whole genome shotgun (WGS) entry which is preliminary data.</text>
</comment>
<feature type="region of interest" description="Disordered" evidence="1">
    <location>
        <begin position="1"/>
        <end position="25"/>
    </location>
</feature>
<protein>
    <submittedName>
        <fullName evidence="2">Uncharacterized protein</fullName>
    </submittedName>
</protein>
<keyword evidence="3" id="KW-1185">Reference proteome</keyword>
<feature type="compositionally biased region" description="Polar residues" evidence="1">
    <location>
        <begin position="1"/>
        <end position="10"/>
    </location>
</feature>
<name>A0A177ARX0_9BILA</name>
<dbReference type="AlphaFoldDB" id="A0A177ARX0"/>
<evidence type="ECO:0000256" key="1">
    <source>
        <dbReference type="SAM" id="MobiDB-lite"/>
    </source>
</evidence>
<proteinExistence type="predicted"/>
<reference evidence="2 3" key="1">
    <citation type="submission" date="2016-04" db="EMBL/GenBank/DDBJ databases">
        <title>The genome of Intoshia linei affirms orthonectids as highly simplified spiralians.</title>
        <authorList>
            <person name="Mikhailov K.V."/>
            <person name="Slusarev G.S."/>
            <person name="Nikitin M.A."/>
            <person name="Logacheva M.D."/>
            <person name="Penin A."/>
            <person name="Aleoshin V."/>
            <person name="Panchin Y.V."/>
        </authorList>
    </citation>
    <scope>NUCLEOTIDE SEQUENCE [LARGE SCALE GENOMIC DNA]</scope>
    <source>
        <strain evidence="2">Intl2013</strain>
        <tissue evidence="2">Whole animal</tissue>
    </source>
</reference>
<organism evidence="2 3">
    <name type="scientific">Intoshia linei</name>
    <dbReference type="NCBI Taxonomy" id="1819745"/>
    <lineage>
        <taxon>Eukaryota</taxon>
        <taxon>Metazoa</taxon>
        <taxon>Spiralia</taxon>
        <taxon>Lophotrochozoa</taxon>
        <taxon>Mesozoa</taxon>
        <taxon>Orthonectida</taxon>
        <taxon>Rhopaluridae</taxon>
        <taxon>Intoshia</taxon>
    </lineage>
</organism>
<sequence length="113" mass="13272">MPPHYLSNTHRTFRSTKKEMTKASPSSILFGKELFSDIIPSNNSHTQNHANRSAHITQNNSQESMRYQSSFEKKSQRSYHTHQNYEDLRIDLIENNPHPLELNSYRSSRPQQN</sequence>